<dbReference type="AlphaFoldDB" id="A0A914P470"/>
<dbReference type="WBParaSite" id="PDA_v2.g12106.t1">
    <property type="protein sequence ID" value="PDA_v2.g12106.t1"/>
    <property type="gene ID" value="PDA_v2.g12106"/>
</dbReference>
<reference evidence="2" key="1">
    <citation type="submission" date="2022-11" db="UniProtKB">
        <authorList>
            <consortium name="WormBaseParasite"/>
        </authorList>
    </citation>
    <scope>IDENTIFICATION</scope>
</reference>
<sequence>MNGAPITSVTCSAPAKAVDCDERGGPNGICIAKPQITLTPGPTASPNFINPFGASCNQVFCGFGQPNPFGRTTINNGAITIDPNPTQRVFAQINCNADRTWNYVDPNGNLIPITEVSCVPV</sequence>
<proteinExistence type="predicted"/>
<name>A0A914P470_9BILA</name>
<keyword evidence="1" id="KW-1185">Reference proteome</keyword>
<evidence type="ECO:0000313" key="1">
    <source>
        <dbReference type="Proteomes" id="UP000887578"/>
    </source>
</evidence>
<accession>A0A914P470</accession>
<dbReference type="Proteomes" id="UP000887578">
    <property type="component" value="Unplaced"/>
</dbReference>
<protein>
    <submittedName>
        <fullName evidence="2">Uncharacterized protein</fullName>
    </submittedName>
</protein>
<organism evidence="1 2">
    <name type="scientific">Panagrolaimus davidi</name>
    <dbReference type="NCBI Taxonomy" id="227884"/>
    <lineage>
        <taxon>Eukaryota</taxon>
        <taxon>Metazoa</taxon>
        <taxon>Ecdysozoa</taxon>
        <taxon>Nematoda</taxon>
        <taxon>Chromadorea</taxon>
        <taxon>Rhabditida</taxon>
        <taxon>Tylenchina</taxon>
        <taxon>Panagrolaimomorpha</taxon>
        <taxon>Panagrolaimoidea</taxon>
        <taxon>Panagrolaimidae</taxon>
        <taxon>Panagrolaimus</taxon>
    </lineage>
</organism>
<evidence type="ECO:0000313" key="2">
    <source>
        <dbReference type="WBParaSite" id="PDA_v2.g12106.t1"/>
    </source>
</evidence>